<protein>
    <submittedName>
        <fullName evidence="1">Uncharacterized protein</fullName>
    </submittedName>
</protein>
<name>A0A9D1LHN9_9FIRM</name>
<reference evidence="1" key="1">
    <citation type="submission" date="2020-10" db="EMBL/GenBank/DDBJ databases">
        <authorList>
            <person name="Gilroy R."/>
        </authorList>
    </citation>
    <scope>NUCLEOTIDE SEQUENCE</scope>
    <source>
        <strain evidence="1">CHK193-30670</strain>
    </source>
</reference>
<dbReference type="AlphaFoldDB" id="A0A9D1LHN9"/>
<comment type="caution">
    <text evidence="1">The sequence shown here is derived from an EMBL/GenBank/DDBJ whole genome shotgun (WGS) entry which is preliminary data.</text>
</comment>
<reference evidence="1" key="2">
    <citation type="journal article" date="2021" name="PeerJ">
        <title>Extensive microbial diversity within the chicken gut microbiome revealed by metagenomics and culture.</title>
        <authorList>
            <person name="Gilroy R."/>
            <person name="Ravi A."/>
            <person name="Getino M."/>
            <person name="Pursley I."/>
            <person name="Horton D.L."/>
            <person name="Alikhan N.F."/>
            <person name="Baker D."/>
            <person name="Gharbi K."/>
            <person name="Hall N."/>
            <person name="Watson M."/>
            <person name="Adriaenssens E.M."/>
            <person name="Foster-Nyarko E."/>
            <person name="Jarju S."/>
            <person name="Secka A."/>
            <person name="Antonio M."/>
            <person name="Oren A."/>
            <person name="Chaudhuri R.R."/>
            <person name="La Ragione R."/>
            <person name="Hildebrand F."/>
            <person name="Pallen M.J."/>
        </authorList>
    </citation>
    <scope>NUCLEOTIDE SEQUENCE</scope>
    <source>
        <strain evidence="1">CHK193-30670</strain>
    </source>
</reference>
<accession>A0A9D1LHN9</accession>
<gene>
    <name evidence="1" type="ORF">IAB68_02385</name>
</gene>
<evidence type="ECO:0000313" key="2">
    <source>
        <dbReference type="Proteomes" id="UP000824074"/>
    </source>
</evidence>
<dbReference type="EMBL" id="DVMT01000026">
    <property type="protein sequence ID" value="HIU40134.1"/>
    <property type="molecule type" value="Genomic_DNA"/>
</dbReference>
<proteinExistence type="predicted"/>
<organism evidence="1 2">
    <name type="scientific">Candidatus Aphodocola excrementigallinarum</name>
    <dbReference type="NCBI Taxonomy" id="2840670"/>
    <lineage>
        <taxon>Bacteria</taxon>
        <taxon>Bacillati</taxon>
        <taxon>Bacillota</taxon>
        <taxon>Bacilli</taxon>
        <taxon>Candidatus Aphodocola</taxon>
    </lineage>
</organism>
<evidence type="ECO:0000313" key="1">
    <source>
        <dbReference type="EMBL" id="HIU40134.1"/>
    </source>
</evidence>
<dbReference type="Proteomes" id="UP000824074">
    <property type="component" value="Unassembled WGS sequence"/>
</dbReference>
<sequence length="285" mass="33398">MEEQESRDIKIPIKAIVEHAMTSNGAKYEEDEFNLLRKYFIACLNLGFMEPKDLVPMVNKFAEVIKFIVLNYNNINKMDYYAINGSVLYINGRLKEENPSFYEINFYKAVTEVVFRANDKHIGLSNALTNMAAEKIYNMDTNGSRIIMPTTKEEKIGDKTIQIRAGYSNYNLIISLLKQLFICKRINENKVLKDMYFNGYEQTINDILNDNNVKLLIDVLDKLMIMYIKRIIMHQTDPNEMVLLDKYQIIINDMFTNIDQNYFAFCALITTDELREKCMKKLENK</sequence>